<feature type="domain" description="Retrotransposon Copia-like N-terminal" evidence="2">
    <location>
        <begin position="22"/>
        <end position="68"/>
    </location>
</feature>
<dbReference type="Pfam" id="PF03732">
    <property type="entry name" value="Retrotrans_gag"/>
    <property type="match status" value="1"/>
</dbReference>
<name>A0AAV8TED2_9ROSI</name>
<gene>
    <name evidence="3" type="ORF">K2173_011927</name>
</gene>
<proteinExistence type="predicted"/>
<evidence type="ECO:0008006" key="5">
    <source>
        <dbReference type="Google" id="ProtNLM"/>
    </source>
</evidence>
<feature type="domain" description="Retrotransposon gag" evidence="1">
    <location>
        <begin position="98"/>
        <end position="190"/>
    </location>
</feature>
<keyword evidence="4" id="KW-1185">Reference proteome</keyword>
<organism evidence="3 4">
    <name type="scientific">Erythroxylum novogranatense</name>
    <dbReference type="NCBI Taxonomy" id="1862640"/>
    <lineage>
        <taxon>Eukaryota</taxon>
        <taxon>Viridiplantae</taxon>
        <taxon>Streptophyta</taxon>
        <taxon>Embryophyta</taxon>
        <taxon>Tracheophyta</taxon>
        <taxon>Spermatophyta</taxon>
        <taxon>Magnoliopsida</taxon>
        <taxon>eudicotyledons</taxon>
        <taxon>Gunneridae</taxon>
        <taxon>Pentapetalae</taxon>
        <taxon>rosids</taxon>
        <taxon>fabids</taxon>
        <taxon>Malpighiales</taxon>
        <taxon>Erythroxylaceae</taxon>
        <taxon>Erythroxylum</taxon>
    </lineage>
</organism>
<dbReference type="InterPro" id="IPR029472">
    <property type="entry name" value="Copia-like_N"/>
</dbReference>
<dbReference type="EMBL" id="JAIWQS010000005">
    <property type="protein sequence ID" value="KAJ8765247.1"/>
    <property type="molecule type" value="Genomic_DNA"/>
</dbReference>
<dbReference type="AlphaFoldDB" id="A0AAV8TED2"/>
<dbReference type="PANTHER" id="PTHR37610">
    <property type="entry name" value="CCHC-TYPE DOMAIN-CONTAINING PROTEIN"/>
    <property type="match status" value="1"/>
</dbReference>
<dbReference type="InterPro" id="IPR005162">
    <property type="entry name" value="Retrotrans_gag_dom"/>
</dbReference>
<comment type="caution">
    <text evidence="3">The sequence shown here is derived from an EMBL/GenBank/DDBJ whole genome shotgun (WGS) entry which is preliminary data.</text>
</comment>
<accession>A0AAV8TED2</accession>
<evidence type="ECO:0000313" key="3">
    <source>
        <dbReference type="EMBL" id="KAJ8765247.1"/>
    </source>
</evidence>
<evidence type="ECO:0000313" key="4">
    <source>
        <dbReference type="Proteomes" id="UP001159364"/>
    </source>
</evidence>
<evidence type="ECO:0000259" key="1">
    <source>
        <dbReference type="Pfam" id="PF03732"/>
    </source>
</evidence>
<evidence type="ECO:0000259" key="2">
    <source>
        <dbReference type="Pfam" id="PF14244"/>
    </source>
</evidence>
<protein>
    <recommendedName>
        <fullName evidence="5">Retrotransposon Copia-like N-terminal domain-containing protein</fullName>
    </recommendedName>
</protein>
<dbReference type="Pfam" id="PF14244">
    <property type="entry name" value="Retrotran_gag_3"/>
    <property type="match status" value="1"/>
</dbReference>
<dbReference type="Proteomes" id="UP001159364">
    <property type="component" value="Linkage Group LG05"/>
</dbReference>
<dbReference type="PANTHER" id="PTHR37610:SF40">
    <property type="entry name" value="OS01G0909600 PROTEIN"/>
    <property type="match status" value="1"/>
</dbReference>
<sequence>MSHTAESSDTINPDLEKYSITNTENPGAILVTTLFNGNNYLTWSKSMTIALCAKDKLSFVDGTCVQPEEDATLLTRWRRADSMVKSWILNSMTKELSDAFLSFPTARTLWEELKERFGEANGPMLYQIEREISSFKQGNLTISAYYTKLKRFWDDLASLDPTPTCTCDAAKANMSKENTHKLVQFLMGLNEEYEHVVNQVMLMDPLPMVNRAFAMMQTVERQKMVNANEDRNLHVAMMVRQTNSNFK</sequence>
<reference evidence="3 4" key="1">
    <citation type="submission" date="2021-09" db="EMBL/GenBank/DDBJ databases">
        <title>Genomic insights and catalytic innovation underlie evolution of tropane alkaloids biosynthesis.</title>
        <authorList>
            <person name="Wang Y.-J."/>
            <person name="Tian T."/>
            <person name="Huang J.-P."/>
            <person name="Huang S.-X."/>
        </authorList>
    </citation>
    <scope>NUCLEOTIDE SEQUENCE [LARGE SCALE GENOMIC DNA]</scope>
    <source>
        <strain evidence="3">KIB-2018</strain>
        <tissue evidence="3">Leaf</tissue>
    </source>
</reference>